<dbReference type="PhylomeDB" id="O16539"/>
<dbReference type="AGR" id="WB:WBGene00005501"/>
<feature type="transmembrane region" description="Helical" evidence="1">
    <location>
        <begin position="235"/>
        <end position="260"/>
    </location>
</feature>
<dbReference type="PANTHER" id="PTHR22941">
    <property type="entry name" value="SERPENTINE RECEPTOR"/>
    <property type="match status" value="1"/>
</dbReference>
<dbReference type="UCSC" id="C17F4.4">
    <property type="organism name" value="c. elegans"/>
</dbReference>
<evidence type="ECO:0000313" key="2">
    <source>
        <dbReference type="EMBL" id="CCD64909.1"/>
    </source>
</evidence>
<sequence>MLSLSYPDVYSKILYVLAGFSVPIHIFGGYCILLKTPKIMKSVKWALFNLHFWSSFLDISISLLAQPFLCAPVFAGYQLGILSWIGVPTDISELTIRTLYMLVPISIITMFENRYYILFVQNGYWQYIRYPFLMLNYFAGLTYCIPVYLDVPKDQEIARRKLFNKYPNACEFASDKSLVSVINFGDTAWTRLRDNALTFTLLVEIITFVVLLRVKMNRALKTSISGDTLRMQKKFIKALNIQIAIPILVFFVPTAVGVLIDPVKDEQLQHNLIFIAVSFHGVISTILMIDLQKPYRDVFLSIFGCYRLAPVKHATTLF</sequence>
<dbReference type="WormBase" id="C17F4.4">
    <property type="protein sequence ID" value="CE35955"/>
    <property type="gene ID" value="WBGene00005501"/>
    <property type="gene designation" value="srh-297"/>
</dbReference>
<dbReference type="GeneID" id="182738"/>
<dbReference type="CTD" id="182738"/>
<gene>
    <name evidence="2 4" type="primary">srh-297</name>
    <name evidence="4" type="ORF">C17F4.4</name>
    <name evidence="2" type="ORF">CELE_C17F4.4</name>
</gene>
<dbReference type="HOGENOM" id="CLU_042960_1_1_1"/>
<dbReference type="PaxDb" id="6239-C17F4.4"/>
<keyword evidence="3" id="KW-1185">Reference proteome</keyword>
<dbReference type="RefSeq" id="NP_494484.3">
    <property type="nucleotide sequence ID" value="NM_062083.3"/>
</dbReference>
<protein>
    <submittedName>
        <fullName evidence="2">Serpentine Receptor, class H</fullName>
    </submittedName>
</protein>
<keyword evidence="1" id="KW-0472">Membrane</keyword>
<keyword evidence="1" id="KW-0812">Transmembrane</keyword>
<keyword evidence="1" id="KW-1133">Transmembrane helix</keyword>
<keyword evidence="2" id="KW-0675">Receptor</keyword>
<organism evidence="2 3">
    <name type="scientific">Caenorhabditis elegans</name>
    <dbReference type="NCBI Taxonomy" id="6239"/>
    <lineage>
        <taxon>Eukaryota</taxon>
        <taxon>Metazoa</taxon>
        <taxon>Ecdysozoa</taxon>
        <taxon>Nematoda</taxon>
        <taxon>Chromadorea</taxon>
        <taxon>Rhabditida</taxon>
        <taxon>Rhabditina</taxon>
        <taxon>Rhabditomorpha</taxon>
        <taxon>Rhabditoidea</taxon>
        <taxon>Rhabditidae</taxon>
        <taxon>Peloderinae</taxon>
        <taxon>Caenorhabditis</taxon>
    </lineage>
</organism>
<evidence type="ECO:0000313" key="3">
    <source>
        <dbReference type="Proteomes" id="UP000001940"/>
    </source>
</evidence>
<dbReference type="InParanoid" id="O16539"/>
<feature type="transmembrane region" description="Helical" evidence="1">
    <location>
        <begin position="55"/>
        <end position="79"/>
    </location>
</feature>
<reference evidence="2 3" key="1">
    <citation type="journal article" date="1998" name="Science">
        <title>Genome sequence of the nematode C. elegans: a platform for investigating biology.</title>
        <authorList>
            <consortium name="The C. elegans sequencing consortium"/>
            <person name="Sulson J.E."/>
            <person name="Waterston R."/>
        </authorList>
    </citation>
    <scope>NUCLEOTIDE SEQUENCE [LARGE SCALE GENOMIC DNA]</scope>
    <source>
        <strain evidence="2 3">Bristol N2</strain>
    </source>
</reference>
<feature type="transmembrane region" description="Helical" evidence="1">
    <location>
        <begin position="272"/>
        <end position="291"/>
    </location>
</feature>
<accession>O16539</accession>
<dbReference type="Proteomes" id="UP000001940">
    <property type="component" value="Chromosome II"/>
</dbReference>
<feature type="transmembrane region" description="Helical" evidence="1">
    <location>
        <begin position="99"/>
        <end position="118"/>
    </location>
</feature>
<feature type="transmembrane region" description="Helical" evidence="1">
    <location>
        <begin position="130"/>
        <end position="149"/>
    </location>
</feature>
<feature type="transmembrane region" description="Helical" evidence="1">
    <location>
        <begin position="12"/>
        <end position="34"/>
    </location>
</feature>
<evidence type="ECO:0000313" key="4">
    <source>
        <dbReference type="WormBase" id="C17F4.4"/>
    </source>
</evidence>
<evidence type="ECO:0000256" key="1">
    <source>
        <dbReference type="SAM" id="Phobius"/>
    </source>
</evidence>
<dbReference type="Pfam" id="PF10318">
    <property type="entry name" value="7TM_GPCR_Srh"/>
    <property type="match status" value="1"/>
</dbReference>
<feature type="transmembrane region" description="Helical" evidence="1">
    <location>
        <begin position="196"/>
        <end position="214"/>
    </location>
</feature>
<dbReference type="InterPro" id="IPR053220">
    <property type="entry name" value="Nematode_rcpt-like_serp_H"/>
</dbReference>
<dbReference type="PANTHER" id="PTHR22941:SF48">
    <property type="entry name" value="G PROTEIN-COUPLED RECEPTOR-RELATED"/>
    <property type="match status" value="1"/>
</dbReference>
<dbReference type="KEGG" id="cel:CELE_C17F4.4"/>
<dbReference type="EMBL" id="BX284602">
    <property type="protein sequence ID" value="CCD64909.1"/>
    <property type="molecule type" value="Genomic_DNA"/>
</dbReference>
<proteinExistence type="predicted"/>
<name>O16539_CAEEL</name>
<dbReference type="InterPro" id="IPR019422">
    <property type="entry name" value="7TM_GPCR_serpentine_rcpt_Srh"/>
</dbReference>
<dbReference type="AlphaFoldDB" id="O16539"/>